<evidence type="ECO:0000256" key="2">
    <source>
        <dbReference type="ARBA" id="ARBA00004370"/>
    </source>
</evidence>
<keyword evidence="7" id="KW-0418">Kinase</keyword>
<dbReference type="SUPFAM" id="SSF47384">
    <property type="entry name" value="Homodimeric domain of signal transducing histidine kinase"/>
    <property type="match status" value="1"/>
</dbReference>
<evidence type="ECO:0000313" key="15">
    <source>
        <dbReference type="Proteomes" id="UP001213664"/>
    </source>
</evidence>
<evidence type="ECO:0000256" key="8">
    <source>
        <dbReference type="ARBA" id="ARBA00022989"/>
    </source>
</evidence>
<keyword evidence="8 11" id="KW-1133">Transmembrane helix</keyword>
<dbReference type="SUPFAM" id="SSF55874">
    <property type="entry name" value="ATPase domain of HSP90 chaperone/DNA topoisomerase II/histidine kinase"/>
    <property type="match status" value="1"/>
</dbReference>
<dbReference type="PANTHER" id="PTHR45436">
    <property type="entry name" value="SENSOR HISTIDINE KINASE YKOH"/>
    <property type="match status" value="1"/>
</dbReference>
<dbReference type="SUPFAM" id="SSF158472">
    <property type="entry name" value="HAMP domain-like"/>
    <property type="match status" value="1"/>
</dbReference>
<keyword evidence="9" id="KW-0902">Two-component regulatory system</keyword>
<keyword evidence="14" id="KW-0547">Nucleotide-binding</keyword>
<sequence>MIQRSPSLQRKFSLYMAAVAVSGLLSAFVFWGILDVVFIDPRSEYLESYINAVDMAALVLSLLWGLMVSLIAGRILSQRIAAPLSQVALVARNMTAGDLSARVEYKDGSLGEISQLISDFNTLAAHLQKSTNESIQWNAAIAHELRTPLTIMNGMMEGVADEVFDLDDEWMALMKFQLEGLTRIVEDLRVISLYESGRMSLKTEKLALDQVIQPLRSLYEPLLNKLGFTIEWEVRPVRVFGDSTRIRQALHALLENVRVHADPGVVRVAIEENAGFAVLSVADSGPGIPHDIAPQMFDPFRSARSDAKGSGLGLTVVKYIAEAHGGYALLGRSDAGGLRAEFELPLAD</sequence>
<dbReference type="PROSITE" id="PS50885">
    <property type="entry name" value="HAMP"/>
    <property type="match status" value="1"/>
</dbReference>
<keyword evidence="6 11" id="KW-0812">Transmembrane</keyword>
<dbReference type="InterPro" id="IPR003660">
    <property type="entry name" value="HAMP_dom"/>
</dbReference>
<dbReference type="Proteomes" id="UP001213664">
    <property type="component" value="Chromosome"/>
</dbReference>
<feature type="domain" description="HAMP" evidence="13">
    <location>
        <begin position="78"/>
        <end position="132"/>
    </location>
</feature>
<dbReference type="CDD" id="cd06225">
    <property type="entry name" value="HAMP"/>
    <property type="match status" value="1"/>
</dbReference>
<proteinExistence type="predicted"/>
<evidence type="ECO:0000313" key="14">
    <source>
        <dbReference type="EMBL" id="WEK39222.1"/>
    </source>
</evidence>
<dbReference type="Gene3D" id="6.10.340.10">
    <property type="match status" value="1"/>
</dbReference>
<dbReference type="GO" id="GO:0005886">
    <property type="term" value="C:plasma membrane"/>
    <property type="evidence" value="ECO:0007669"/>
    <property type="project" value="TreeGrafter"/>
</dbReference>
<protein>
    <recommendedName>
        <fullName evidence="3">histidine kinase</fullName>
        <ecNumber evidence="3">2.7.13.3</ecNumber>
    </recommendedName>
</protein>
<dbReference type="AlphaFoldDB" id="A0AAJ5WZ58"/>
<keyword evidence="5" id="KW-0808">Transferase</keyword>
<comment type="subcellular location">
    <subcellularLocation>
        <location evidence="2">Membrane</location>
    </subcellularLocation>
</comment>
<evidence type="ECO:0000256" key="7">
    <source>
        <dbReference type="ARBA" id="ARBA00022777"/>
    </source>
</evidence>
<dbReference type="CDD" id="cd00082">
    <property type="entry name" value="HisKA"/>
    <property type="match status" value="1"/>
</dbReference>
<dbReference type="Pfam" id="PF00672">
    <property type="entry name" value="HAMP"/>
    <property type="match status" value="1"/>
</dbReference>
<dbReference type="InterPro" id="IPR003661">
    <property type="entry name" value="HisK_dim/P_dom"/>
</dbReference>
<gene>
    <name evidence="14" type="ORF">P0Y50_11800</name>
</gene>
<evidence type="ECO:0000256" key="5">
    <source>
        <dbReference type="ARBA" id="ARBA00022679"/>
    </source>
</evidence>
<dbReference type="PROSITE" id="PS50109">
    <property type="entry name" value="HIS_KIN"/>
    <property type="match status" value="1"/>
</dbReference>
<dbReference type="GO" id="GO:0000155">
    <property type="term" value="F:phosphorelay sensor kinase activity"/>
    <property type="evidence" value="ECO:0007669"/>
    <property type="project" value="InterPro"/>
</dbReference>
<feature type="transmembrane region" description="Helical" evidence="11">
    <location>
        <begin position="12"/>
        <end position="34"/>
    </location>
</feature>
<evidence type="ECO:0000256" key="1">
    <source>
        <dbReference type="ARBA" id="ARBA00000085"/>
    </source>
</evidence>
<dbReference type="GO" id="GO:0005524">
    <property type="term" value="F:ATP binding"/>
    <property type="evidence" value="ECO:0007669"/>
    <property type="project" value="UniProtKB-KW"/>
</dbReference>
<dbReference type="Pfam" id="PF02518">
    <property type="entry name" value="HATPase_c"/>
    <property type="match status" value="1"/>
</dbReference>
<dbReference type="Pfam" id="PF00512">
    <property type="entry name" value="HisKA"/>
    <property type="match status" value="1"/>
</dbReference>
<evidence type="ECO:0000259" key="13">
    <source>
        <dbReference type="PROSITE" id="PS50885"/>
    </source>
</evidence>
<reference evidence="14" key="1">
    <citation type="submission" date="2023-03" db="EMBL/GenBank/DDBJ databases">
        <title>Andean soil-derived lignocellulolytic bacterial consortium as a source of novel taxa and putative plastic-active enzymes.</title>
        <authorList>
            <person name="Diaz-Garcia L."/>
            <person name="Chuvochina M."/>
            <person name="Feuerriegel G."/>
            <person name="Bunk B."/>
            <person name="Sproer C."/>
            <person name="Streit W.R."/>
            <person name="Rodriguez L.M."/>
            <person name="Overmann J."/>
            <person name="Jimenez D.J."/>
        </authorList>
    </citation>
    <scope>NUCLEOTIDE SEQUENCE</scope>
    <source>
        <strain evidence="14">MAG 833</strain>
    </source>
</reference>
<dbReference type="PRINTS" id="PR00344">
    <property type="entry name" value="BCTRLSENSOR"/>
</dbReference>
<dbReference type="InterPro" id="IPR003594">
    <property type="entry name" value="HATPase_dom"/>
</dbReference>
<dbReference type="EC" id="2.7.13.3" evidence="3"/>
<keyword evidence="14" id="KW-0067">ATP-binding</keyword>
<evidence type="ECO:0000256" key="3">
    <source>
        <dbReference type="ARBA" id="ARBA00012438"/>
    </source>
</evidence>
<dbReference type="CDD" id="cd00075">
    <property type="entry name" value="HATPase"/>
    <property type="match status" value="1"/>
</dbReference>
<dbReference type="SMART" id="SM00387">
    <property type="entry name" value="HATPase_c"/>
    <property type="match status" value="1"/>
</dbReference>
<keyword evidence="4" id="KW-0597">Phosphoprotein</keyword>
<dbReference type="Gene3D" id="3.30.565.10">
    <property type="entry name" value="Histidine kinase-like ATPase, C-terminal domain"/>
    <property type="match status" value="1"/>
</dbReference>
<evidence type="ECO:0000256" key="4">
    <source>
        <dbReference type="ARBA" id="ARBA00022553"/>
    </source>
</evidence>
<dbReference type="InterPro" id="IPR005467">
    <property type="entry name" value="His_kinase_dom"/>
</dbReference>
<dbReference type="Gene3D" id="1.10.287.130">
    <property type="match status" value="1"/>
</dbReference>
<dbReference type="EMBL" id="CP119326">
    <property type="protein sequence ID" value="WEK39222.1"/>
    <property type="molecule type" value="Genomic_DNA"/>
</dbReference>
<organism evidence="14 15">
    <name type="scientific">Candidatus Brevundimonas colombiensis</name>
    <dbReference type="NCBI Taxonomy" id="3121376"/>
    <lineage>
        <taxon>Bacteria</taxon>
        <taxon>Pseudomonadati</taxon>
        <taxon>Pseudomonadota</taxon>
        <taxon>Alphaproteobacteria</taxon>
        <taxon>Caulobacterales</taxon>
        <taxon>Caulobacteraceae</taxon>
        <taxon>Brevundimonas</taxon>
    </lineage>
</organism>
<dbReference type="SMART" id="SM00304">
    <property type="entry name" value="HAMP"/>
    <property type="match status" value="1"/>
</dbReference>
<feature type="domain" description="Histidine kinase" evidence="12">
    <location>
        <begin position="140"/>
        <end position="348"/>
    </location>
</feature>
<evidence type="ECO:0000256" key="11">
    <source>
        <dbReference type="SAM" id="Phobius"/>
    </source>
</evidence>
<dbReference type="InterPro" id="IPR036097">
    <property type="entry name" value="HisK_dim/P_sf"/>
</dbReference>
<dbReference type="PANTHER" id="PTHR45436:SF5">
    <property type="entry name" value="SENSOR HISTIDINE KINASE TRCS"/>
    <property type="match status" value="1"/>
</dbReference>
<dbReference type="InterPro" id="IPR050428">
    <property type="entry name" value="TCS_sensor_his_kinase"/>
</dbReference>
<name>A0AAJ5WZ58_9CAUL</name>
<dbReference type="InterPro" id="IPR004358">
    <property type="entry name" value="Sig_transdc_His_kin-like_C"/>
</dbReference>
<dbReference type="InterPro" id="IPR036890">
    <property type="entry name" value="HATPase_C_sf"/>
</dbReference>
<evidence type="ECO:0000256" key="9">
    <source>
        <dbReference type="ARBA" id="ARBA00023012"/>
    </source>
</evidence>
<evidence type="ECO:0000259" key="12">
    <source>
        <dbReference type="PROSITE" id="PS50109"/>
    </source>
</evidence>
<comment type="catalytic activity">
    <reaction evidence="1">
        <text>ATP + protein L-histidine = ADP + protein N-phospho-L-histidine.</text>
        <dbReference type="EC" id="2.7.13.3"/>
    </reaction>
</comment>
<evidence type="ECO:0000256" key="10">
    <source>
        <dbReference type="ARBA" id="ARBA00023136"/>
    </source>
</evidence>
<keyword evidence="10 11" id="KW-0472">Membrane</keyword>
<feature type="transmembrane region" description="Helical" evidence="11">
    <location>
        <begin position="54"/>
        <end position="76"/>
    </location>
</feature>
<accession>A0AAJ5WZ58</accession>
<dbReference type="SMART" id="SM00388">
    <property type="entry name" value="HisKA"/>
    <property type="match status" value="1"/>
</dbReference>
<evidence type="ECO:0000256" key="6">
    <source>
        <dbReference type="ARBA" id="ARBA00022692"/>
    </source>
</evidence>